<sequence>MGIMTFKFHLFVGVAIFLLFSCISVCAQSPNETISLQTEDISMKNRIKIKDYFRVGFFGGETEIPNYYGKRVLIEVDTKNHRCHFKEKTMIMKNKRKLVLNNNTIKFKLSPSESYFTTSTLKQGK</sequence>
<dbReference type="STRING" id="999422.HMPREF9944_00415"/>
<dbReference type="EMBL" id="AGEK01000014">
    <property type="protein sequence ID" value="EHO73841.1"/>
    <property type="molecule type" value="Genomic_DNA"/>
</dbReference>
<feature type="signal peptide" evidence="1">
    <location>
        <begin position="1"/>
        <end position="27"/>
    </location>
</feature>
<keyword evidence="1" id="KW-0732">Signal</keyword>
<name>H1HJS1_9BACT</name>
<dbReference type="Proteomes" id="UP000003167">
    <property type="component" value="Unassembled WGS sequence"/>
</dbReference>
<dbReference type="PROSITE" id="PS51257">
    <property type="entry name" value="PROKAR_LIPOPROTEIN"/>
    <property type="match status" value="1"/>
</dbReference>
<proteinExistence type="predicted"/>
<dbReference type="OrthoDB" id="9801336at2"/>
<keyword evidence="3" id="KW-1185">Reference proteome</keyword>
<dbReference type="PATRIC" id="fig|999422.3.peg.413"/>
<evidence type="ECO:0000256" key="1">
    <source>
        <dbReference type="SAM" id="SignalP"/>
    </source>
</evidence>
<dbReference type="RefSeq" id="WP_008564090.1">
    <property type="nucleotide sequence ID" value="NZ_JH594500.1"/>
</dbReference>
<dbReference type="HOGENOM" id="CLU_1990635_0_0_10"/>
<reference evidence="2 3" key="1">
    <citation type="submission" date="2011-12" db="EMBL/GenBank/DDBJ databases">
        <title>The Genome Sequence of Prevotella maculosa OT 289.</title>
        <authorList>
            <consortium name="The Broad Institute Genome Sequencing Platform"/>
            <person name="Earl A."/>
            <person name="Ward D."/>
            <person name="Feldgarden M."/>
            <person name="Gevers D."/>
            <person name="Izard J."/>
            <person name="Blanton J.M."/>
            <person name="Mathney J."/>
            <person name="Tanner A.C."/>
            <person name="Dewhirst F.E."/>
            <person name="Young S.K."/>
            <person name="Zeng Q."/>
            <person name="Gargeya S."/>
            <person name="Fitzgerald M."/>
            <person name="Haas B."/>
            <person name="Abouelleil A."/>
            <person name="Alvarado L."/>
            <person name="Arachchi H.M."/>
            <person name="Berlin A."/>
            <person name="Chapman S.B."/>
            <person name="Gearin G."/>
            <person name="Goldberg J."/>
            <person name="Griggs A."/>
            <person name="Gujja S."/>
            <person name="Hansen M."/>
            <person name="Heiman D."/>
            <person name="Howarth C."/>
            <person name="Larimer J."/>
            <person name="Lui A."/>
            <person name="MacDonald P.J.P."/>
            <person name="McCowen C."/>
            <person name="Montmayeur A."/>
            <person name="Murphy C."/>
            <person name="Neiman D."/>
            <person name="Pearson M."/>
            <person name="Priest M."/>
            <person name="Roberts A."/>
            <person name="Saif S."/>
            <person name="Shea T."/>
            <person name="Sisk P."/>
            <person name="Stolte C."/>
            <person name="Sykes S."/>
            <person name="Wortman J."/>
            <person name="Nusbaum C."/>
            <person name="Birren B."/>
        </authorList>
    </citation>
    <scope>NUCLEOTIDE SEQUENCE [LARGE SCALE GENOMIC DNA]</scope>
    <source>
        <strain evidence="2 3">OT 289</strain>
    </source>
</reference>
<feature type="chain" id="PRO_5003550776" evidence="1">
    <location>
        <begin position="28"/>
        <end position="125"/>
    </location>
</feature>
<evidence type="ECO:0000313" key="2">
    <source>
        <dbReference type="EMBL" id="EHO73841.1"/>
    </source>
</evidence>
<comment type="caution">
    <text evidence="2">The sequence shown here is derived from an EMBL/GenBank/DDBJ whole genome shotgun (WGS) entry which is preliminary data.</text>
</comment>
<evidence type="ECO:0000313" key="3">
    <source>
        <dbReference type="Proteomes" id="UP000003167"/>
    </source>
</evidence>
<organism evidence="2 3">
    <name type="scientific">Segatella maculosa OT 289</name>
    <dbReference type="NCBI Taxonomy" id="999422"/>
    <lineage>
        <taxon>Bacteria</taxon>
        <taxon>Pseudomonadati</taxon>
        <taxon>Bacteroidota</taxon>
        <taxon>Bacteroidia</taxon>
        <taxon>Bacteroidales</taxon>
        <taxon>Prevotellaceae</taxon>
        <taxon>Segatella</taxon>
    </lineage>
</organism>
<dbReference type="AlphaFoldDB" id="H1HJS1"/>
<accession>H1HJS1</accession>
<protein>
    <submittedName>
        <fullName evidence="2">Uncharacterized protein</fullName>
    </submittedName>
</protein>
<gene>
    <name evidence="2" type="ORF">HMPREF9944_00415</name>
</gene>